<keyword evidence="1" id="KW-0812">Transmembrane</keyword>
<organism evidence="2 3">
    <name type="scientific">Thiothrix litoralis</name>
    <dbReference type="NCBI Taxonomy" id="2891210"/>
    <lineage>
        <taxon>Bacteria</taxon>
        <taxon>Pseudomonadati</taxon>
        <taxon>Pseudomonadota</taxon>
        <taxon>Gammaproteobacteria</taxon>
        <taxon>Thiotrichales</taxon>
        <taxon>Thiotrichaceae</taxon>
        <taxon>Thiothrix</taxon>
    </lineage>
</organism>
<dbReference type="RefSeq" id="WP_210222960.1">
    <property type="nucleotide sequence ID" value="NZ_CP072801.1"/>
</dbReference>
<keyword evidence="1" id="KW-0472">Membrane</keyword>
<evidence type="ECO:0000256" key="1">
    <source>
        <dbReference type="SAM" id="Phobius"/>
    </source>
</evidence>
<proteinExistence type="predicted"/>
<dbReference type="Proteomes" id="UP000672039">
    <property type="component" value="Chromosome"/>
</dbReference>
<protein>
    <submittedName>
        <fullName evidence="2">Uncharacterized protein</fullName>
    </submittedName>
</protein>
<gene>
    <name evidence="2" type="ORF">J9253_01325</name>
</gene>
<accession>A0ABX7WRW0</accession>
<feature type="transmembrane region" description="Helical" evidence="1">
    <location>
        <begin position="20"/>
        <end position="39"/>
    </location>
</feature>
<evidence type="ECO:0000313" key="3">
    <source>
        <dbReference type="Proteomes" id="UP000672039"/>
    </source>
</evidence>
<dbReference type="EMBL" id="CP072801">
    <property type="protein sequence ID" value="QTR46629.1"/>
    <property type="molecule type" value="Genomic_DNA"/>
</dbReference>
<keyword evidence="3" id="KW-1185">Reference proteome</keyword>
<reference evidence="2 3" key="1">
    <citation type="submission" date="2021-04" db="EMBL/GenBank/DDBJ databases">
        <title>Genomics, taxonomy and metabolism of representatives of sulfur bacteria of the genus Thiothrix: Thiothrix fructosivorans QT, Thiothrix unzii A1T and three new species, Thiothrix subterranea sp. nov., Thiothrix litoralis sp. nov. and 'Candidatus Thiothrix anitrata' sp. nov.</title>
        <authorList>
            <person name="Ravin N.V."/>
            <person name="Smolyakov D."/>
            <person name="Rudenko T.S."/>
            <person name="Mardanov A.V."/>
            <person name="Beletsky A.V."/>
            <person name="Markov N.D."/>
            <person name="Fomenkov A.I."/>
            <person name="Roberts R.J."/>
            <person name="Karnachuk O.V."/>
            <person name="Novikov A."/>
            <person name="Grabovich M.Y."/>
        </authorList>
    </citation>
    <scope>NUCLEOTIDE SEQUENCE [LARGE SCALE GENOMIC DNA]</scope>
    <source>
        <strain evidence="2 3">AS</strain>
    </source>
</reference>
<sequence length="65" mass="7335">MMQNTETNGPNLMNIPPSHKIVLILLSVAMPGGALLLLFPKQAENLMSDMKSRIHRYRKSRQQSS</sequence>
<keyword evidence="1" id="KW-1133">Transmembrane helix</keyword>
<name>A0ABX7WRW0_9GAMM</name>
<evidence type="ECO:0000313" key="2">
    <source>
        <dbReference type="EMBL" id="QTR46629.1"/>
    </source>
</evidence>